<protein>
    <submittedName>
        <fullName evidence="1">Uncharacterized protein</fullName>
    </submittedName>
</protein>
<proteinExistence type="predicted"/>
<gene>
    <name evidence="1" type="ORF">SAMN05216216_13520</name>
</gene>
<name>A0A1G9INI8_9BACL</name>
<dbReference type="RefSeq" id="WP_092988031.1">
    <property type="nucleotide sequence ID" value="NZ_FNFY01000035.1"/>
</dbReference>
<dbReference type="EMBL" id="FNFY01000035">
    <property type="protein sequence ID" value="SDL26493.1"/>
    <property type="molecule type" value="Genomic_DNA"/>
</dbReference>
<evidence type="ECO:0000313" key="2">
    <source>
        <dbReference type="Proteomes" id="UP000199008"/>
    </source>
</evidence>
<accession>A0A1G9INI8</accession>
<dbReference type="AlphaFoldDB" id="A0A1G9INI8"/>
<sequence>MIEELKQEILDDQSNNRFKSADQMPLADKHDVSKELRAKYKAAVRTLTADESFPYEVECWMQGDVLRIGYKPMN</sequence>
<reference evidence="2" key="1">
    <citation type="submission" date="2016-10" db="EMBL/GenBank/DDBJ databases">
        <authorList>
            <person name="Varghese N."/>
            <person name="Submissions S."/>
        </authorList>
    </citation>
    <scope>NUCLEOTIDE SEQUENCE [LARGE SCALE GENOMIC DNA]</scope>
    <source>
        <strain evidence="2">CGMCC 1.8895</strain>
    </source>
</reference>
<organism evidence="1 2">
    <name type="scientific">Lacicoccus qingdaonensis</name>
    <dbReference type="NCBI Taxonomy" id="576118"/>
    <lineage>
        <taxon>Bacteria</taxon>
        <taxon>Bacillati</taxon>
        <taxon>Bacillota</taxon>
        <taxon>Bacilli</taxon>
        <taxon>Bacillales</taxon>
        <taxon>Salinicoccaceae</taxon>
        <taxon>Lacicoccus</taxon>
    </lineage>
</organism>
<dbReference type="Proteomes" id="UP000199008">
    <property type="component" value="Unassembled WGS sequence"/>
</dbReference>
<evidence type="ECO:0000313" key="1">
    <source>
        <dbReference type="EMBL" id="SDL26493.1"/>
    </source>
</evidence>
<keyword evidence="2" id="KW-1185">Reference proteome</keyword>
<dbReference type="STRING" id="576118.SAMN05216216_13520"/>